<dbReference type="GO" id="GO:0036228">
    <property type="term" value="P:protein localization to nuclear inner membrane"/>
    <property type="evidence" value="ECO:0007669"/>
    <property type="project" value="TreeGrafter"/>
</dbReference>
<feature type="domain" description="Nucleoporin Nup133/Nup155-like N-terminal" evidence="5">
    <location>
        <begin position="243"/>
        <end position="419"/>
    </location>
</feature>
<feature type="domain" description="Nucleoporin Nup133/Nup155-like N-terminal" evidence="5">
    <location>
        <begin position="55"/>
        <end position="164"/>
    </location>
</feature>
<evidence type="ECO:0000256" key="3">
    <source>
        <dbReference type="ARBA" id="ARBA00023242"/>
    </source>
</evidence>
<keyword evidence="3" id="KW-0539">Nucleus</keyword>
<evidence type="ECO:0000256" key="4">
    <source>
        <dbReference type="SAM" id="MobiDB-lite"/>
    </source>
</evidence>
<accession>A0A813GG14</accession>
<organism evidence="6 7">
    <name type="scientific">Polarella glacialis</name>
    <name type="common">Dinoflagellate</name>
    <dbReference type="NCBI Taxonomy" id="89957"/>
    <lineage>
        <taxon>Eukaryota</taxon>
        <taxon>Sar</taxon>
        <taxon>Alveolata</taxon>
        <taxon>Dinophyceae</taxon>
        <taxon>Suessiales</taxon>
        <taxon>Suessiaceae</taxon>
        <taxon>Polarella</taxon>
    </lineage>
</organism>
<dbReference type="PANTHER" id="PTHR10350:SF6">
    <property type="entry name" value="NUCLEAR PORE COMPLEX PROTEIN NUP155"/>
    <property type="match status" value="1"/>
</dbReference>
<dbReference type="GO" id="GO:0006606">
    <property type="term" value="P:protein import into nucleus"/>
    <property type="evidence" value="ECO:0007669"/>
    <property type="project" value="TreeGrafter"/>
</dbReference>
<feature type="compositionally biased region" description="Low complexity" evidence="4">
    <location>
        <begin position="448"/>
        <end position="463"/>
    </location>
</feature>
<feature type="region of interest" description="Disordered" evidence="4">
    <location>
        <begin position="445"/>
        <end position="478"/>
    </location>
</feature>
<feature type="non-terminal residue" evidence="6">
    <location>
        <position position="478"/>
    </location>
</feature>
<comment type="subcellular location">
    <subcellularLocation>
        <location evidence="1">Nucleus</location>
    </subcellularLocation>
</comment>
<dbReference type="Proteomes" id="UP000654075">
    <property type="component" value="Unassembled WGS sequence"/>
</dbReference>
<feature type="compositionally biased region" description="Low complexity" evidence="4">
    <location>
        <begin position="177"/>
        <end position="190"/>
    </location>
</feature>
<dbReference type="InterPro" id="IPR004870">
    <property type="entry name" value="Nucleoporin_Nup155"/>
</dbReference>
<evidence type="ECO:0000256" key="2">
    <source>
        <dbReference type="ARBA" id="ARBA00022448"/>
    </source>
</evidence>
<dbReference type="Pfam" id="PF08801">
    <property type="entry name" value="Nucleoporin_N"/>
    <property type="match status" value="2"/>
</dbReference>
<feature type="non-terminal residue" evidence="6">
    <location>
        <position position="1"/>
    </location>
</feature>
<protein>
    <recommendedName>
        <fullName evidence="5">Nucleoporin Nup133/Nup155-like N-terminal domain-containing protein</fullName>
    </recommendedName>
</protein>
<sequence length="478" mass="50689">ELTTSVPSSSSSAPLAGSCSGAALVERTLQELSEQDDHRHVRQAEWDPDLVQLSTAVKTRIPQLVEERCRSARHRVNCGLIAQARHAWASADSVLYIWDYHREDPQVLVVPADSAIVSVAVCPARQGVFDSNVQWLLVLCTRLTVSLVGLQLDKSAGGLYRQPLQRPWEASVGLGPGSSSASQGPSSVLGSGFGSTAQPQGGLGQGFPSPQPGQGLGLGRGLSSGGLSGFGGPGSLRLVQLDGYSASTDGAVFHSVRHTADGHILLICGAPQVYELAYSRTAGWYHGKCRLIRHAGGLGARVRDFFSSSWKTTGRLRLLECASQGYALAADDASTLRLFRLQDWVVHRAESVAVLEELACISVADIAQQVFNLKKVHLNSRIITHIFPVVGLDGQLRAQVVTSASERLLFVCSASSSSGPPQQGSSATGASAQEWAIVREFDSDWTTAPKPAGPAAAADAAAPSRRSHGFWLQQVSES</sequence>
<dbReference type="OrthoDB" id="338970at2759"/>
<dbReference type="GO" id="GO:0017056">
    <property type="term" value="F:structural constituent of nuclear pore"/>
    <property type="evidence" value="ECO:0007669"/>
    <property type="project" value="InterPro"/>
</dbReference>
<comment type="caution">
    <text evidence="6">The sequence shown here is derived from an EMBL/GenBank/DDBJ whole genome shotgun (WGS) entry which is preliminary data.</text>
</comment>
<dbReference type="GO" id="GO:0006405">
    <property type="term" value="P:RNA export from nucleus"/>
    <property type="evidence" value="ECO:0007669"/>
    <property type="project" value="TreeGrafter"/>
</dbReference>
<keyword evidence="2" id="KW-0813">Transport</keyword>
<evidence type="ECO:0000313" key="6">
    <source>
        <dbReference type="EMBL" id="CAE8625856.1"/>
    </source>
</evidence>
<evidence type="ECO:0000259" key="5">
    <source>
        <dbReference type="Pfam" id="PF08801"/>
    </source>
</evidence>
<dbReference type="GO" id="GO:0000972">
    <property type="term" value="P:transcription-dependent tethering of RNA polymerase II gene DNA at nuclear periphery"/>
    <property type="evidence" value="ECO:0007669"/>
    <property type="project" value="TreeGrafter"/>
</dbReference>
<evidence type="ECO:0000313" key="7">
    <source>
        <dbReference type="Proteomes" id="UP000654075"/>
    </source>
</evidence>
<reference evidence="6" key="1">
    <citation type="submission" date="2021-02" db="EMBL/GenBank/DDBJ databases">
        <authorList>
            <person name="Dougan E. K."/>
            <person name="Rhodes N."/>
            <person name="Thang M."/>
            <person name="Chan C."/>
        </authorList>
    </citation>
    <scope>NUCLEOTIDE SEQUENCE</scope>
</reference>
<dbReference type="GO" id="GO:0044611">
    <property type="term" value="C:nuclear pore inner ring"/>
    <property type="evidence" value="ECO:0007669"/>
    <property type="project" value="TreeGrafter"/>
</dbReference>
<name>A0A813GG14_POLGL</name>
<gene>
    <name evidence="6" type="ORF">PGLA1383_LOCUS42836</name>
</gene>
<dbReference type="AlphaFoldDB" id="A0A813GG14"/>
<evidence type="ECO:0000256" key="1">
    <source>
        <dbReference type="ARBA" id="ARBA00004123"/>
    </source>
</evidence>
<dbReference type="PANTHER" id="PTHR10350">
    <property type="entry name" value="NUCLEAR PORE COMPLEX PROTEIN NUP155"/>
    <property type="match status" value="1"/>
</dbReference>
<dbReference type="EMBL" id="CAJNNV010028824">
    <property type="protein sequence ID" value="CAE8625856.1"/>
    <property type="molecule type" value="Genomic_DNA"/>
</dbReference>
<feature type="region of interest" description="Disordered" evidence="4">
    <location>
        <begin position="171"/>
        <end position="191"/>
    </location>
</feature>
<keyword evidence="7" id="KW-1185">Reference proteome</keyword>
<proteinExistence type="predicted"/>
<dbReference type="InterPro" id="IPR014908">
    <property type="entry name" value="Nucleoporin_Nup133/Nup155_N"/>
</dbReference>